<proteinExistence type="predicted"/>
<accession>A0AA48I644</accession>
<dbReference type="InterPro" id="IPR023393">
    <property type="entry name" value="START-like_dom_sf"/>
</dbReference>
<dbReference type="InterPro" id="IPR019587">
    <property type="entry name" value="Polyketide_cyclase/dehydratase"/>
</dbReference>
<evidence type="ECO:0000313" key="1">
    <source>
        <dbReference type="EMBL" id="BDX06615.1"/>
    </source>
</evidence>
<keyword evidence="2" id="KW-1185">Reference proteome</keyword>
<gene>
    <name evidence="1" type="ORF">MACH26_21360</name>
</gene>
<dbReference type="Pfam" id="PF10604">
    <property type="entry name" value="Polyketide_cyc2"/>
    <property type="match status" value="1"/>
</dbReference>
<protein>
    <recommendedName>
        <fullName evidence="3">SRPBCC family protein</fullName>
    </recommendedName>
</protein>
<name>A0AA48I644_9ALTE</name>
<dbReference type="Gene3D" id="3.30.530.20">
    <property type="match status" value="1"/>
</dbReference>
<dbReference type="CDD" id="cd07821">
    <property type="entry name" value="PYR_PYL_RCAR_like"/>
    <property type="match status" value="1"/>
</dbReference>
<sequence length="150" mass="17198">MYKIEVEEVLDMPIDAAFQMLTDHGNYNLYPGIKAAQLLKSGRDEPNGVGAVREVKLNGATLQEEIVRFETNKVMEYRIRDAKPLGIYHPMGRMEFSEVEGKTKVYWTSEFAMKLPLLGQLLDNYLGPRMAKAFSNLLQGVASRYRFFNR</sequence>
<dbReference type="RefSeq" id="WP_338292627.1">
    <property type="nucleotide sequence ID" value="NZ_AP027272.1"/>
</dbReference>
<reference evidence="1" key="1">
    <citation type="submission" date="2023-01" db="EMBL/GenBank/DDBJ databases">
        <title>Complete genome sequence of Planctobacterium marinum strain Dej080120_11.</title>
        <authorList>
            <person name="Ueki S."/>
            <person name="Maruyama F."/>
        </authorList>
    </citation>
    <scope>NUCLEOTIDE SEQUENCE</scope>
    <source>
        <strain evidence="1">Dej080120_11</strain>
    </source>
</reference>
<evidence type="ECO:0000313" key="2">
    <source>
        <dbReference type="Proteomes" id="UP001333710"/>
    </source>
</evidence>
<evidence type="ECO:0008006" key="3">
    <source>
        <dbReference type="Google" id="ProtNLM"/>
    </source>
</evidence>
<dbReference type="SUPFAM" id="SSF55961">
    <property type="entry name" value="Bet v1-like"/>
    <property type="match status" value="1"/>
</dbReference>
<dbReference type="KEGG" id="pmaw:MACH26_21360"/>
<dbReference type="AlphaFoldDB" id="A0AA48I644"/>
<dbReference type="EMBL" id="AP027272">
    <property type="protein sequence ID" value="BDX06615.1"/>
    <property type="molecule type" value="Genomic_DNA"/>
</dbReference>
<dbReference type="Proteomes" id="UP001333710">
    <property type="component" value="Chromosome"/>
</dbReference>
<organism evidence="1 2">
    <name type="scientific">Planctobacterium marinum</name>
    <dbReference type="NCBI Taxonomy" id="1631968"/>
    <lineage>
        <taxon>Bacteria</taxon>
        <taxon>Pseudomonadati</taxon>
        <taxon>Pseudomonadota</taxon>
        <taxon>Gammaproteobacteria</taxon>
        <taxon>Alteromonadales</taxon>
        <taxon>Alteromonadaceae</taxon>
        <taxon>Planctobacterium</taxon>
    </lineage>
</organism>